<comment type="caution">
    <text evidence="2">The sequence shown here is derived from an EMBL/GenBank/DDBJ whole genome shotgun (WGS) entry which is preliminary data.</text>
</comment>
<protein>
    <submittedName>
        <fullName evidence="2">Uncharacterized protein</fullName>
    </submittedName>
</protein>
<dbReference type="EMBL" id="MIGC01000308">
    <property type="protein sequence ID" value="PHJ25344.1"/>
    <property type="molecule type" value="Genomic_DNA"/>
</dbReference>
<name>A0A2C6LF31_9APIC</name>
<dbReference type="AlphaFoldDB" id="A0A2C6LF31"/>
<accession>A0A2C6LF31</accession>
<organism evidence="2 3">
    <name type="scientific">Cystoisospora suis</name>
    <dbReference type="NCBI Taxonomy" id="483139"/>
    <lineage>
        <taxon>Eukaryota</taxon>
        <taxon>Sar</taxon>
        <taxon>Alveolata</taxon>
        <taxon>Apicomplexa</taxon>
        <taxon>Conoidasida</taxon>
        <taxon>Coccidia</taxon>
        <taxon>Eucoccidiorida</taxon>
        <taxon>Eimeriorina</taxon>
        <taxon>Sarcocystidae</taxon>
        <taxon>Cystoisospora</taxon>
    </lineage>
</organism>
<proteinExistence type="predicted"/>
<reference evidence="2 3" key="1">
    <citation type="journal article" date="2017" name="Int. J. Parasitol.">
        <title>The genome of the protozoan parasite Cystoisospora suis and a reverse vaccinology approach to identify vaccine candidates.</title>
        <authorList>
            <person name="Palmieri N."/>
            <person name="Shrestha A."/>
            <person name="Ruttkowski B."/>
            <person name="Beck T."/>
            <person name="Vogl C."/>
            <person name="Tomley F."/>
            <person name="Blake D.P."/>
            <person name="Joachim A."/>
        </authorList>
    </citation>
    <scope>NUCLEOTIDE SEQUENCE [LARGE SCALE GENOMIC DNA]</scope>
    <source>
        <strain evidence="2 3">Wien I</strain>
    </source>
</reference>
<feature type="non-terminal residue" evidence="2">
    <location>
        <position position="138"/>
    </location>
</feature>
<sequence length="138" mass="15273">MSFHIRSRLVLAGVASLLGAYVWSAIRETASNDEWLVSAQVAGTREKDPLLSDMSYYEPAATEKPPGGAAPFAISRRRAAAHKRRPVPEEGRDGRRPRAHSRAYNKRASVYADTYSKTRPRAKSRSHSLLSLRSLVPA</sequence>
<evidence type="ECO:0000313" key="3">
    <source>
        <dbReference type="Proteomes" id="UP000221165"/>
    </source>
</evidence>
<feature type="compositionally biased region" description="Low complexity" evidence="1">
    <location>
        <begin position="127"/>
        <end position="138"/>
    </location>
</feature>
<keyword evidence="3" id="KW-1185">Reference proteome</keyword>
<dbReference type="Proteomes" id="UP000221165">
    <property type="component" value="Unassembled WGS sequence"/>
</dbReference>
<evidence type="ECO:0000256" key="1">
    <source>
        <dbReference type="SAM" id="MobiDB-lite"/>
    </source>
</evidence>
<dbReference type="RefSeq" id="XP_067927016.1">
    <property type="nucleotide sequence ID" value="XM_068061010.1"/>
</dbReference>
<feature type="compositionally biased region" description="Basic residues" evidence="1">
    <location>
        <begin position="76"/>
        <end position="85"/>
    </location>
</feature>
<feature type="compositionally biased region" description="Basic and acidic residues" evidence="1">
    <location>
        <begin position="86"/>
        <end position="96"/>
    </location>
</feature>
<dbReference type="GeneID" id="94424221"/>
<gene>
    <name evidence="2" type="ORF">CSUI_000803</name>
</gene>
<evidence type="ECO:0000313" key="2">
    <source>
        <dbReference type="EMBL" id="PHJ25344.1"/>
    </source>
</evidence>
<dbReference type="VEuPathDB" id="ToxoDB:CSUI_000803"/>
<feature type="region of interest" description="Disordered" evidence="1">
    <location>
        <begin position="76"/>
        <end position="138"/>
    </location>
</feature>